<organism evidence="5 6">
    <name type="scientific">Cohnella nanjingensis</name>
    <dbReference type="NCBI Taxonomy" id="1387779"/>
    <lineage>
        <taxon>Bacteria</taxon>
        <taxon>Bacillati</taxon>
        <taxon>Bacillota</taxon>
        <taxon>Bacilli</taxon>
        <taxon>Bacillales</taxon>
        <taxon>Paenibacillaceae</taxon>
        <taxon>Cohnella</taxon>
    </lineage>
</organism>
<dbReference type="PROSITE" id="PS00041">
    <property type="entry name" value="HTH_ARAC_FAMILY_1"/>
    <property type="match status" value="1"/>
</dbReference>
<dbReference type="RefSeq" id="WP_185144209.1">
    <property type="nucleotide sequence ID" value="NZ_JACJVP010000030.1"/>
</dbReference>
<dbReference type="InterPro" id="IPR018062">
    <property type="entry name" value="HTH_AraC-typ_CS"/>
</dbReference>
<sequence>MQCLELAIPPLPQLITVGGGVWSPGTQHFKRCFDVYDLIYVRSGEFFMTEADQVYELGEHELLLLQPGLVHFGHRPVETASEIYWCHFVHPRPPRAMEDDQIAWSGLLQRASDADLLPGEQFMYLPKRAVVEPRLLVPVMDEMIALHRSLTLGSALRLQVVAGEMFARLQEVVRGTAKTRAFEISEQVVGYLQAHLGEPFRAEAMEQALLFHFDYLARCLKQHTGLSPVQYLHRLQVDRAKTLLHHSDLPLQEIGEQVGLPNVNYFIRLFRRQVGMPPGAYRQLRHERA</sequence>
<keyword evidence="2" id="KW-0238">DNA-binding</keyword>
<evidence type="ECO:0000256" key="2">
    <source>
        <dbReference type="ARBA" id="ARBA00023125"/>
    </source>
</evidence>
<proteinExistence type="predicted"/>
<dbReference type="PANTHER" id="PTHR43280:SF30">
    <property type="entry name" value="MMSAB OPERON REGULATORY PROTEIN"/>
    <property type="match status" value="1"/>
</dbReference>
<dbReference type="SMART" id="SM00342">
    <property type="entry name" value="HTH_ARAC"/>
    <property type="match status" value="1"/>
</dbReference>
<dbReference type="InterPro" id="IPR003313">
    <property type="entry name" value="AraC-bd"/>
</dbReference>
<evidence type="ECO:0000313" key="5">
    <source>
        <dbReference type="EMBL" id="MBB6672664.1"/>
    </source>
</evidence>
<dbReference type="GO" id="GO:0043565">
    <property type="term" value="F:sequence-specific DNA binding"/>
    <property type="evidence" value="ECO:0007669"/>
    <property type="project" value="InterPro"/>
</dbReference>
<dbReference type="InterPro" id="IPR018060">
    <property type="entry name" value="HTH_AraC"/>
</dbReference>
<dbReference type="Pfam" id="PF12833">
    <property type="entry name" value="HTH_18"/>
    <property type="match status" value="1"/>
</dbReference>
<dbReference type="Pfam" id="PF02311">
    <property type="entry name" value="AraC_binding"/>
    <property type="match status" value="1"/>
</dbReference>
<dbReference type="GO" id="GO:0003700">
    <property type="term" value="F:DNA-binding transcription factor activity"/>
    <property type="evidence" value="ECO:0007669"/>
    <property type="project" value="InterPro"/>
</dbReference>
<dbReference type="PROSITE" id="PS01124">
    <property type="entry name" value="HTH_ARAC_FAMILY_2"/>
    <property type="match status" value="1"/>
</dbReference>
<feature type="domain" description="HTH araC/xylS-type" evidence="4">
    <location>
        <begin position="186"/>
        <end position="284"/>
    </location>
</feature>
<name>A0A7X0RV49_9BACL</name>
<evidence type="ECO:0000313" key="6">
    <source>
        <dbReference type="Proteomes" id="UP000547209"/>
    </source>
</evidence>
<keyword evidence="3" id="KW-0804">Transcription</keyword>
<dbReference type="Gene3D" id="1.10.10.60">
    <property type="entry name" value="Homeodomain-like"/>
    <property type="match status" value="1"/>
</dbReference>
<dbReference type="SUPFAM" id="SSF46689">
    <property type="entry name" value="Homeodomain-like"/>
    <property type="match status" value="1"/>
</dbReference>
<evidence type="ECO:0000259" key="4">
    <source>
        <dbReference type="PROSITE" id="PS01124"/>
    </source>
</evidence>
<dbReference type="PANTHER" id="PTHR43280">
    <property type="entry name" value="ARAC-FAMILY TRANSCRIPTIONAL REGULATOR"/>
    <property type="match status" value="1"/>
</dbReference>
<keyword evidence="6" id="KW-1185">Reference proteome</keyword>
<evidence type="ECO:0000256" key="3">
    <source>
        <dbReference type="ARBA" id="ARBA00023163"/>
    </source>
</evidence>
<dbReference type="AlphaFoldDB" id="A0A7X0RV49"/>
<evidence type="ECO:0000256" key="1">
    <source>
        <dbReference type="ARBA" id="ARBA00023015"/>
    </source>
</evidence>
<dbReference type="InterPro" id="IPR009057">
    <property type="entry name" value="Homeodomain-like_sf"/>
</dbReference>
<accession>A0A7X0RV49</accession>
<dbReference type="Proteomes" id="UP000547209">
    <property type="component" value="Unassembled WGS sequence"/>
</dbReference>
<gene>
    <name evidence="5" type="ORF">H7C19_18440</name>
</gene>
<dbReference type="InterPro" id="IPR037923">
    <property type="entry name" value="HTH-like"/>
</dbReference>
<comment type="caution">
    <text evidence="5">The sequence shown here is derived from an EMBL/GenBank/DDBJ whole genome shotgun (WGS) entry which is preliminary data.</text>
</comment>
<dbReference type="EMBL" id="JACJVP010000030">
    <property type="protein sequence ID" value="MBB6672664.1"/>
    <property type="molecule type" value="Genomic_DNA"/>
</dbReference>
<dbReference type="SUPFAM" id="SSF51215">
    <property type="entry name" value="Regulatory protein AraC"/>
    <property type="match status" value="1"/>
</dbReference>
<keyword evidence="1" id="KW-0805">Transcription regulation</keyword>
<protein>
    <submittedName>
        <fullName evidence="5">Helix-turn-helix transcriptional regulator</fullName>
    </submittedName>
</protein>
<reference evidence="5 6" key="1">
    <citation type="submission" date="2020-08" db="EMBL/GenBank/DDBJ databases">
        <title>Cohnella phylogeny.</title>
        <authorList>
            <person name="Dunlap C."/>
        </authorList>
    </citation>
    <scope>NUCLEOTIDE SEQUENCE [LARGE SCALE GENOMIC DNA]</scope>
    <source>
        <strain evidence="5 6">DSM 28246</strain>
    </source>
</reference>